<dbReference type="Pfam" id="PF06966">
    <property type="entry name" value="DUF1295"/>
    <property type="match status" value="1"/>
</dbReference>
<comment type="caution">
    <text evidence="2">The sequence shown here is derived from an EMBL/GenBank/DDBJ whole genome shotgun (WGS) entry which is preliminary data.</text>
</comment>
<evidence type="ECO:0000313" key="2">
    <source>
        <dbReference type="EMBL" id="TNV71478.1"/>
    </source>
</evidence>
<organism evidence="2 3">
    <name type="scientific">Halteria grandinella</name>
    <dbReference type="NCBI Taxonomy" id="5974"/>
    <lineage>
        <taxon>Eukaryota</taxon>
        <taxon>Sar</taxon>
        <taxon>Alveolata</taxon>
        <taxon>Ciliophora</taxon>
        <taxon>Intramacronucleata</taxon>
        <taxon>Spirotrichea</taxon>
        <taxon>Stichotrichia</taxon>
        <taxon>Sporadotrichida</taxon>
        <taxon>Halteriidae</taxon>
        <taxon>Halteria</taxon>
    </lineage>
</organism>
<proteinExistence type="predicted"/>
<evidence type="ECO:0000256" key="1">
    <source>
        <dbReference type="SAM" id="Phobius"/>
    </source>
</evidence>
<keyword evidence="1" id="KW-0812">Transmembrane</keyword>
<dbReference type="Proteomes" id="UP000785679">
    <property type="component" value="Unassembled WGS sequence"/>
</dbReference>
<dbReference type="OrthoDB" id="201504at2759"/>
<reference evidence="2" key="1">
    <citation type="submission" date="2019-06" db="EMBL/GenBank/DDBJ databases">
        <authorList>
            <person name="Zheng W."/>
        </authorList>
    </citation>
    <scope>NUCLEOTIDE SEQUENCE</scope>
    <source>
        <strain evidence="2">QDHG01</strain>
    </source>
</reference>
<keyword evidence="1" id="KW-1133">Transmembrane helix</keyword>
<dbReference type="PANTHER" id="PTHR32251">
    <property type="entry name" value="3-OXO-5-ALPHA-STEROID 4-DEHYDROGENASE"/>
    <property type="match status" value="1"/>
</dbReference>
<dbReference type="Gene3D" id="1.20.120.1630">
    <property type="match status" value="1"/>
</dbReference>
<feature type="transmembrane region" description="Helical" evidence="1">
    <location>
        <begin position="6"/>
        <end position="24"/>
    </location>
</feature>
<accession>A0A8J8SV31</accession>
<dbReference type="AlphaFoldDB" id="A0A8J8SV31"/>
<keyword evidence="1" id="KW-0472">Membrane</keyword>
<name>A0A8J8SV31_HALGN</name>
<evidence type="ECO:0000313" key="3">
    <source>
        <dbReference type="Proteomes" id="UP000785679"/>
    </source>
</evidence>
<sequence>MVLVQFLFQGLIVFVTSIPLYFLFQNPLSWTVDNFSGLNIMNYIALSIIPFSISLEATADVQLERFKKLKQQGLIPREELMETGLWRRSRHPNLFFDLVTWTCFAVASICDPISVCSLIGPIVLFCVMEFLTTPLTEAHMKKKRGDVYTQYVQRTNKYLVM</sequence>
<feature type="transmembrane region" description="Helical" evidence="1">
    <location>
        <begin position="36"/>
        <end position="55"/>
    </location>
</feature>
<keyword evidence="3" id="KW-1185">Reference proteome</keyword>
<dbReference type="InterPro" id="IPR010721">
    <property type="entry name" value="UstE-like"/>
</dbReference>
<evidence type="ECO:0008006" key="4">
    <source>
        <dbReference type="Google" id="ProtNLM"/>
    </source>
</evidence>
<protein>
    <recommendedName>
        <fullName evidence="4">Steroid 5-alpha reductase C-terminal domain-containing protein</fullName>
    </recommendedName>
</protein>
<dbReference type="GO" id="GO:0016020">
    <property type="term" value="C:membrane"/>
    <property type="evidence" value="ECO:0007669"/>
    <property type="project" value="TreeGrafter"/>
</dbReference>
<gene>
    <name evidence="2" type="ORF">FGO68_gene14989</name>
</gene>
<dbReference type="PANTHER" id="PTHR32251:SF15">
    <property type="entry name" value="3-OXO-5-ALPHA-STEROID 4-DEHYDROGENASE (DUF1295)"/>
    <property type="match status" value="1"/>
</dbReference>
<dbReference type="EMBL" id="RRYP01029778">
    <property type="protein sequence ID" value="TNV71478.1"/>
    <property type="molecule type" value="Genomic_DNA"/>
</dbReference>